<sequence>MMLFVIFLYEPILVGYFRGTLGHKLMKLEVIRENGKKLGFLRAGVRYFLKSSLGVLSILSLMSSNQAIHDIVVKSFVVKK</sequence>
<gene>
    <name evidence="6" type="ORF">SAMN06296036_1371</name>
</gene>
<dbReference type="RefSeq" id="WP_207912262.1">
    <property type="nucleotide sequence ID" value="NZ_FWZT01000037.1"/>
</dbReference>
<feature type="domain" description="RDD" evidence="5">
    <location>
        <begin position="2"/>
        <end position="72"/>
    </location>
</feature>
<dbReference type="Proteomes" id="UP000192907">
    <property type="component" value="Unassembled WGS sequence"/>
</dbReference>
<dbReference type="AlphaFoldDB" id="A0A1Y6CPA0"/>
<organism evidence="6 7">
    <name type="scientific">Pseudobacteriovorax antillogorgiicola</name>
    <dbReference type="NCBI Taxonomy" id="1513793"/>
    <lineage>
        <taxon>Bacteria</taxon>
        <taxon>Pseudomonadati</taxon>
        <taxon>Bdellovibrionota</taxon>
        <taxon>Oligoflexia</taxon>
        <taxon>Oligoflexales</taxon>
        <taxon>Pseudobacteriovoracaceae</taxon>
        <taxon>Pseudobacteriovorax</taxon>
    </lineage>
</organism>
<dbReference type="Pfam" id="PF06271">
    <property type="entry name" value="RDD"/>
    <property type="match status" value="1"/>
</dbReference>
<evidence type="ECO:0000256" key="1">
    <source>
        <dbReference type="ARBA" id="ARBA00004141"/>
    </source>
</evidence>
<evidence type="ECO:0000313" key="6">
    <source>
        <dbReference type="EMBL" id="SMF81452.1"/>
    </source>
</evidence>
<keyword evidence="3" id="KW-1133">Transmembrane helix</keyword>
<evidence type="ECO:0000256" key="2">
    <source>
        <dbReference type="ARBA" id="ARBA00022692"/>
    </source>
</evidence>
<comment type="subcellular location">
    <subcellularLocation>
        <location evidence="1">Membrane</location>
        <topology evidence="1">Multi-pass membrane protein</topology>
    </subcellularLocation>
</comment>
<evidence type="ECO:0000313" key="7">
    <source>
        <dbReference type="Proteomes" id="UP000192907"/>
    </source>
</evidence>
<proteinExistence type="predicted"/>
<keyword evidence="4" id="KW-0472">Membrane</keyword>
<dbReference type="STRING" id="1513793.SAMN06296036_1371"/>
<keyword evidence="2" id="KW-0812">Transmembrane</keyword>
<accession>A0A1Y6CPA0</accession>
<reference evidence="7" key="1">
    <citation type="submission" date="2017-04" db="EMBL/GenBank/DDBJ databases">
        <authorList>
            <person name="Varghese N."/>
            <person name="Submissions S."/>
        </authorList>
    </citation>
    <scope>NUCLEOTIDE SEQUENCE [LARGE SCALE GENOMIC DNA]</scope>
    <source>
        <strain evidence="7">RKEM611</strain>
    </source>
</reference>
<dbReference type="GO" id="GO:0016020">
    <property type="term" value="C:membrane"/>
    <property type="evidence" value="ECO:0007669"/>
    <property type="project" value="UniProtKB-SubCell"/>
</dbReference>
<evidence type="ECO:0000256" key="3">
    <source>
        <dbReference type="ARBA" id="ARBA00022989"/>
    </source>
</evidence>
<protein>
    <submittedName>
        <fullName evidence="6">RDD family protein</fullName>
    </submittedName>
</protein>
<dbReference type="EMBL" id="FWZT01000037">
    <property type="protein sequence ID" value="SMF81452.1"/>
    <property type="molecule type" value="Genomic_DNA"/>
</dbReference>
<evidence type="ECO:0000259" key="5">
    <source>
        <dbReference type="Pfam" id="PF06271"/>
    </source>
</evidence>
<name>A0A1Y6CPA0_9BACT</name>
<keyword evidence="7" id="KW-1185">Reference proteome</keyword>
<dbReference type="InterPro" id="IPR010432">
    <property type="entry name" value="RDD"/>
</dbReference>
<evidence type="ECO:0000256" key="4">
    <source>
        <dbReference type="ARBA" id="ARBA00023136"/>
    </source>
</evidence>